<evidence type="ECO:0000313" key="4">
    <source>
        <dbReference type="Proteomes" id="UP000536100"/>
    </source>
</evidence>
<organism evidence="2 4">
    <name type="scientific">Borreliella californiensis</name>
    <dbReference type="NCBI Taxonomy" id="373543"/>
    <lineage>
        <taxon>Bacteria</taxon>
        <taxon>Pseudomonadati</taxon>
        <taxon>Spirochaetota</taxon>
        <taxon>Spirochaetia</taxon>
        <taxon>Spirochaetales</taxon>
        <taxon>Borreliaceae</taxon>
        <taxon>Borreliella</taxon>
    </lineage>
</organism>
<protein>
    <submittedName>
        <fullName evidence="2">Uncharacterized protein</fullName>
    </submittedName>
</protein>
<comment type="caution">
    <text evidence="2">The sequence shown here is derived from an EMBL/GenBank/DDBJ whole genome shotgun (WGS) entry which is preliminary data.</text>
</comment>
<evidence type="ECO:0000256" key="1">
    <source>
        <dbReference type="SAM" id="MobiDB-lite"/>
    </source>
</evidence>
<reference evidence="2 4" key="1">
    <citation type="submission" date="2020-08" db="EMBL/GenBank/DDBJ databases">
        <title>Genomic Encyclopedia of Type Strains, Phase IV (KMG-IV): sequencing the most valuable type-strain genomes for metagenomic binning, comparative biology and taxonomic classification.</title>
        <authorList>
            <person name="Goeker M."/>
        </authorList>
    </citation>
    <scope>NUCLEOTIDE SEQUENCE [LARGE SCALE GENOMIC DNA]</scope>
    <source>
        <strain evidence="2 4">DSM 17989</strain>
    </source>
</reference>
<feature type="region of interest" description="Disordered" evidence="1">
    <location>
        <begin position="1"/>
        <end position="20"/>
    </location>
</feature>
<evidence type="ECO:0000313" key="3">
    <source>
        <dbReference type="EMBL" id="MBB6213551.1"/>
    </source>
</evidence>
<name>A0A7X0DQL0_9SPIR</name>
<dbReference type="AlphaFoldDB" id="A0A7X0DQL0"/>
<dbReference type="EMBL" id="JACHFB010000004">
    <property type="protein sequence ID" value="MBB6213551.1"/>
    <property type="molecule type" value="Genomic_DNA"/>
</dbReference>
<gene>
    <name evidence="2" type="ORF">HNP67_001009</name>
    <name evidence="3" type="ORF">HNP67_001046</name>
</gene>
<dbReference type="EMBL" id="JACHFB010000004">
    <property type="protein sequence ID" value="MBB6213514.1"/>
    <property type="molecule type" value="Genomic_DNA"/>
</dbReference>
<sequence>MLAIERNGLDAEREQGRTPNIASIPIEAAIGGNDDVYGHGGWPF</sequence>
<dbReference type="Proteomes" id="UP000536100">
    <property type="component" value="Unassembled WGS sequence"/>
</dbReference>
<feature type="compositionally biased region" description="Basic and acidic residues" evidence="1">
    <location>
        <begin position="7"/>
        <end position="16"/>
    </location>
</feature>
<evidence type="ECO:0000313" key="2">
    <source>
        <dbReference type="EMBL" id="MBB6213514.1"/>
    </source>
</evidence>
<proteinExistence type="predicted"/>
<accession>A0A7X0DQL0</accession>